<dbReference type="GO" id="GO:0000976">
    <property type="term" value="F:transcription cis-regulatory region binding"/>
    <property type="evidence" value="ECO:0007669"/>
    <property type="project" value="TreeGrafter"/>
</dbReference>
<accession>A0A379F090</accession>
<dbReference type="Proteomes" id="UP000254191">
    <property type="component" value="Unassembled WGS sequence"/>
</dbReference>
<reference evidence="6 7" key="1">
    <citation type="submission" date="2018-06" db="EMBL/GenBank/DDBJ databases">
        <authorList>
            <consortium name="Pathogen Informatics"/>
            <person name="Doyle S."/>
        </authorList>
    </citation>
    <scope>NUCLEOTIDE SEQUENCE [LARGE SCALE GENOMIC DNA]</scope>
    <source>
        <strain evidence="6 7">NCTC11938</strain>
    </source>
</reference>
<gene>
    <name evidence="6" type="primary">tetR</name>
    <name evidence="6" type="ORF">NCTC11938_00229</name>
</gene>
<dbReference type="InterPro" id="IPR001647">
    <property type="entry name" value="HTH_TetR"/>
</dbReference>
<keyword evidence="2 4" id="KW-0238">DNA-binding</keyword>
<dbReference type="Pfam" id="PF00440">
    <property type="entry name" value="TetR_N"/>
    <property type="match status" value="1"/>
</dbReference>
<keyword evidence="3" id="KW-0804">Transcription</keyword>
<proteinExistence type="predicted"/>
<evidence type="ECO:0000256" key="3">
    <source>
        <dbReference type="ARBA" id="ARBA00023163"/>
    </source>
</evidence>
<dbReference type="InterPro" id="IPR050109">
    <property type="entry name" value="HTH-type_TetR-like_transc_reg"/>
</dbReference>
<feature type="domain" description="HTH tetR-type" evidence="5">
    <location>
        <begin position="5"/>
        <end position="63"/>
    </location>
</feature>
<keyword evidence="1" id="KW-0805">Transcription regulation</keyword>
<dbReference type="SUPFAM" id="SSF46689">
    <property type="entry name" value="Homeodomain-like"/>
    <property type="match status" value="1"/>
</dbReference>
<dbReference type="GO" id="GO:0003700">
    <property type="term" value="F:DNA-binding transcription factor activity"/>
    <property type="evidence" value="ECO:0007669"/>
    <property type="project" value="TreeGrafter"/>
</dbReference>
<feature type="DNA-binding region" description="H-T-H motif" evidence="4">
    <location>
        <begin position="28"/>
        <end position="47"/>
    </location>
</feature>
<evidence type="ECO:0000313" key="6">
    <source>
        <dbReference type="EMBL" id="SUC12022.1"/>
    </source>
</evidence>
<evidence type="ECO:0000256" key="2">
    <source>
        <dbReference type="ARBA" id="ARBA00023125"/>
    </source>
</evidence>
<evidence type="ECO:0000313" key="7">
    <source>
        <dbReference type="Proteomes" id="UP000254191"/>
    </source>
</evidence>
<protein>
    <submittedName>
        <fullName evidence="6">TetR-family transcriptional regulator</fullName>
    </submittedName>
</protein>
<dbReference type="EMBL" id="UGTS01000001">
    <property type="protein sequence ID" value="SUC12022.1"/>
    <property type="molecule type" value="Genomic_DNA"/>
</dbReference>
<name>A0A379F090_PROMI</name>
<dbReference type="PANTHER" id="PTHR30055:SF151">
    <property type="entry name" value="TRANSCRIPTIONAL REGULATORY PROTEIN"/>
    <property type="match status" value="1"/>
</dbReference>
<dbReference type="PROSITE" id="PS50977">
    <property type="entry name" value="HTH_TETR_2"/>
    <property type="match status" value="1"/>
</dbReference>
<evidence type="ECO:0000256" key="4">
    <source>
        <dbReference type="PROSITE-ProRule" id="PRU00335"/>
    </source>
</evidence>
<dbReference type="PRINTS" id="PR00455">
    <property type="entry name" value="HTHTETR"/>
</dbReference>
<sequence>MKSPKIDRLNVLDTALSLLEKEGIEGLTMRKLADALHIKAASLYWHFDNKQTLIEGMADRYSQ</sequence>
<dbReference type="InterPro" id="IPR009057">
    <property type="entry name" value="Homeodomain-like_sf"/>
</dbReference>
<dbReference type="Gene3D" id="1.10.10.60">
    <property type="entry name" value="Homeodomain-like"/>
    <property type="match status" value="1"/>
</dbReference>
<organism evidence="6 7">
    <name type="scientific">Proteus mirabilis</name>
    <dbReference type="NCBI Taxonomy" id="584"/>
    <lineage>
        <taxon>Bacteria</taxon>
        <taxon>Pseudomonadati</taxon>
        <taxon>Pseudomonadota</taxon>
        <taxon>Gammaproteobacteria</taxon>
        <taxon>Enterobacterales</taxon>
        <taxon>Morganellaceae</taxon>
        <taxon>Proteus</taxon>
    </lineage>
</organism>
<dbReference type="AlphaFoldDB" id="A0A379F090"/>
<evidence type="ECO:0000259" key="5">
    <source>
        <dbReference type="PROSITE" id="PS50977"/>
    </source>
</evidence>
<dbReference type="PANTHER" id="PTHR30055">
    <property type="entry name" value="HTH-TYPE TRANSCRIPTIONAL REGULATOR RUTR"/>
    <property type="match status" value="1"/>
</dbReference>
<evidence type="ECO:0000256" key="1">
    <source>
        <dbReference type="ARBA" id="ARBA00023015"/>
    </source>
</evidence>